<dbReference type="EMBL" id="SPLM01000005">
    <property type="protein sequence ID" value="TMW67352.1"/>
    <property type="molecule type" value="Genomic_DNA"/>
</dbReference>
<feature type="compositionally biased region" description="Low complexity" evidence="1">
    <location>
        <begin position="871"/>
        <end position="883"/>
    </location>
</feature>
<proteinExistence type="predicted"/>
<dbReference type="GO" id="GO:0005737">
    <property type="term" value="C:cytoplasm"/>
    <property type="evidence" value="ECO:0007669"/>
    <property type="project" value="TreeGrafter"/>
</dbReference>
<evidence type="ECO:0000313" key="3">
    <source>
        <dbReference type="EMBL" id="TMW67352.1"/>
    </source>
</evidence>
<evidence type="ECO:0000313" key="4">
    <source>
        <dbReference type="Proteomes" id="UP000794436"/>
    </source>
</evidence>
<comment type="caution">
    <text evidence="3">The sequence shown here is derived from an EMBL/GenBank/DDBJ whole genome shotgun (WGS) entry which is preliminary data.</text>
</comment>
<dbReference type="SMART" id="SM01127">
    <property type="entry name" value="DDHD"/>
    <property type="match status" value="1"/>
</dbReference>
<feature type="region of interest" description="Disordered" evidence="1">
    <location>
        <begin position="745"/>
        <end position="779"/>
    </location>
</feature>
<sequence>MYHIAEVVRDAKRDMEERYEGGRLSTWAFFTPFPFLYALSGQITQTMQRKAPDLVKRAAVRTRDQIAGAVTTSQQTLHEWRVVTTRRGQFLFYTVKTTVETVELPGAIAPIRSHVAVPLLNGVEGMVQFVTSEELPELYFVAKNSMTSHVVLRHLVIPPLSAMEGLVRYMVILPSQLVFPSREEIEDRTDVFLHVSTSRLQSLVEYLYSATETLDQHWSMVQWNILGRGPYESLSMDRRRDVIHSVHQRMRIISSRYKLYEFVATIKMQNEMLFCDLLKEFPDCGGVPLLQHEVNANEELRSALDELDEDSFPCWFYRKIEIFMPSTGSENGDTASTVDGTEPTVSSGKTKWIEFPAHENRRLERRYRFYQRQKMLGRCPLPSPIVVVDEGRHEVNMETMEMTPVYWEPVEKIQVRRSIWLYAQRNYGLAPYNPSAELVLEQAFTYYLAFFNEEINKKRSLLSRTRHRRWMQIDNGSTTSTTPTSAALRYNSGGVCSLSVPVEGHLVELKGPHDITQYKRLLAGTTPFTSKRRVYRGDPRIRADPKLLEQWKKSMVVEGDPSEVPPNEDDADIEEEIDHLVLIVHGIGDALKTIDIINVVTLRSIIDCATSLRDLHREALRSTHFDGLGDKHPRTEFLPIEWHTKLHIEGLDSAIRDVTLPAIPKLREFANDTVLDVLFFMSPMFHRVILDHVANEMNRVYRLFQARHKGWADDHQPIWKKKKVSIVAHSLGSIICFDVLNHQGPKQQRPAECPSSGDRDTESSDESHGEHFINGGMHDDASGFEALMAASLRERSRSDSECISKFASTPRRRDRMRHHQMNGLPTIEPAPTVVVHTKKSLQHRRAVAGTRRRKRRSHTTKNYKSPRHPRSSASTPKGSSSTPRNATDHGVPELAFEVDNLFCFGSPVGLFLNVRGQTIDLDFHLPTCKRVFNIYHPYDPVAYRIEPILNPQRANSKAAIIRTFEGRLRFQYQLRNSFRRMWQKLRQWRRNFETQVESAVHSVGLVESMTWSSSTPSSTDVHALGDAAAAAGNGNGSDEDPVEDETVFGRLCQGLPIDYSLQENEIEITNEYLFALTSHVIYWNNRDASLFLAQKMILEPPHESKEVGDVESDVANHEVAEQEEVDEDDDDDIASGTITPAFSPFGLEDSDEKEVEEKSSGGLSAFFGLGGKVRAT</sequence>
<feature type="region of interest" description="Disordered" evidence="1">
    <location>
        <begin position="837"/>
        <end position="888"/>
    </location>
</feature>
<dbReference type="InterPro" id="IPR004177">
    <property type="entry name" value="DDHD_dom"/>
</dbReference>
<dbReference type="InterPro" id="IPR058055">
    <property type="entry name" value="PA-PLA1"/>
</dbReference>
<organism evidence="3 4">
    <name type="scientific">Pythium oligandrum</name>
    <name type="common">Mycoparasitic fungus</name>
    <dbReference type="NCBI Taxonomy" id="41045"/>
    <lineage>
        <taxon>Eukaryota</taxon>
        <taxon>Sar</taxon>
        <taxon>Stramenopiles</taxon>
        <taxon>Oomycota</taxon>
        <taxon>Peronosporomycetes</taxon>
        <taxon>Pythiales</taxon>
        <taxon>Pythiaceae</taxon>
        <taxon>Pythium</taxon>
    </lineage>
</organism>
<feature type="domain" description="DDHD" evidence="2">
    <location>
        <begin position="894"/>
        <end position="1098"/>
    </location>
</feature>
<feature type="compositionally biased region" description="Basic and acidic residues" evidence="1">
    <location>
        <begin position="757"/>
        <end position="779"/>
    </location>
</feature>
<dbReference type="GO" id="GO:0004620">
    <property type="term" value="F:phospholipase activity"/>
    <property type="evidence" value="ECO:0007669"/>
    <property type="project" value="TreeGrafter"/>
</dbReference>
<dbReference type="PANTHER" id="PTHR23509:SF10">
    <property type="entry name" value="LD21067P"/>
    <property type="match status" value="1"/>
</dbReference>
<protein>
    <recommendedName>
        <fullName evidence="2">DDHD domain-containing protein</fullName>
    </recommendedName>
</protein>
<dbReference type="Pfam" id="PF02862">
    <property type="entry name" value="DDHD"/>
    <property type="match status" value="1"/>
</dbReference>
<feature type="compositionally biased region" description="Acidic residues" evidence="1">
    <location>
        <begin position="1121"/>
        <end position="1133"/>
    </location>
</feature>
<keyword evidence="4" id="KW-1185">Reference proteome</keyword>
<feature type="region of interest" description="Disordered" evidence="1">
    <location>
        <begin position="1119"/>
        <end position="1176"/>
    </location>
</feature>
<feature type="compositionally biased region" description="Basic residues" evidence="1">
    <location>
        <begin position="837"/>
        <end position="870"/>
    </location>
</feature>
<evidence type="ECO:0000256" key="1">
    <source>
        <dbReference type="SAM" id="MobiDB-lite"/>
    </source>
</evidence>
<dbReference type="Proteomes" id="UP000794436">
    <property type="component" value="Unassembled WGS sequence"/>
</dbReference>
<name>A0A8K1FPX5_PYTOL</name>
<dbReference type="GO" id="GO:0046872">
    <property type="term" value="F:metal ion binding"/>
    <property type="evidence" value="ECO:0007669"/>
    <property type="project" value="InterPro"/>
</dbReference>
<dbReference type="OrthoDB" id="69269at2759"/>
<reference evidence="3" key="1">
    <citation type="submission" date="2019-03" db="EMBL/GenBank/DDBJ databases">
        <title>Long read genome sequence of the mycoparasitic Pythium oligandrum ATCC 38472 isolated from sugarbeet rhizosphere.</title>
        <authorList>
            <person name="Gaulin E."/>
        </authorList>
    </citation>
    <scope>NUCLEOTIDE SEQUENCE</scope>
    <source>
        <strain evidence="3">ATCC 38472_TT</strain>
    </source>
</reference>
<dbReference type="PANTHER" id="PTHR23509">
    <property type="entry name" value="PA-PL1 PHOSPHOLIPASE FAMILY"/>
    <property type="match status" value="1"/>
</dbReference>
<dbReference type="AlphaFoldDB" id="A0A8K1FPX5"/>
<dbReference type="PROSITE" id="PS51043">
    <property type="entry name" value="DDHD"/>
    <property type="match status" value="1"/>
</dbReference>
<evidence type="ECO:0000259" key="2">
    <source>
        <dbReference type="PROSITE" id="PS51043"/>
    </source>
</evidence>
<accession>A0A8K1FPX5</accession>
<gene>
    <name evidence="3" type="ORF">Poli38472_012468</name>
</gene>